<evidence type="ECO:0000256" key="8">
    <source>
        <dbReference type="SAM" id="SignalP"/>
    </source>
</evidence>
<evidence type="ECO:0000313" key="9">
    <source>
        <dbReference type="EMBL" id="AQK75358.1"/>
    </source>
</evidence>
<dbReference type="Proteomes" id="UP000007305">
    <property type="component" value="Chromosome 5"/>
</dbReference>
<dbReference type="GO" id="GO:0031640">
    <property type="term" value="P:killing of cells of another organism"/>
    <property type="evidence" value="ECO:0007669"/>
    <property type="project" value="UniProtKB-KW"/>
</dbReference>
<keyword evidence="4" id="KW-0929">Antimicrobial</keyword>
<dbReference type="PaxDb" id="4577-GRMZM2G149930_P01"/>
<dbReference type="EnsemblPlants" id="Zm00001eb256630_T002">
    <property type="protein sequence ID" value="Zm00001eb256630_P002"/>
    <property type="gene ID" value="Zm00001eb256630"/>
</dbReference>
<feature type="chain" id="PRO_5010804941" evidence="8">
    <location>
        <begin position="30"/>
        <end position="308"/>
    </location>
</feature>
<keyword evidence="6 8" id="KW-0732">Signal</keyword>
<protein>
    <submittedName>
        <fullName evidence="9 10">Uncharacterized protein</fullName>
    </submittedName>
</protein>
<evidence type="ECO:0000256" key="5">
    <source>
        <dbReference type="ARBA" id="ARBA00022577"/>
    </source>
</evidence>
<gene>
    <name evidence="10" type="primary">LOC100278018</name>
    <name evidence="9" type="ORF">ZEAMMB73_Zm00001d018252</name>
</gene>
<evidence type="ECO:0000256" key="7">
    <source>
        <dbReference type="ARBA" id="ARBA00022821"/>
    </source>
</evidence>
<dbReference type="PANTHER" id="PTHR34783:SF1">
    <property type="entry name" value="DEFENSIN-LIKE PROTEIN 144-RELATED"/>
    <property type="match status" value="1"/>
</dbReference>
<dbReference type="Gramene" id="Zm00001eb256630_T002">
    <property type="protein sequence ID" value="Zm00001eb256630_P002"/>
    <property type="gene ID" value="Zm00001eb256630"/>
</dbReference>
<dbReference type="EMBL" id="CM000781">
    <property type="protein sequence ID" value="AQK75358.1"/>
    <property type="molecule type" value="Genomic_DNA"/>
</dbReference>
<name>A0A1D6HLV0_MAIZE</name>
<dbReference type="PANTHER" id="PTHR34783">
    <property type="entry name" value="DEFENSIN-LIKE PROTEIN 144-RELATED"/>
    <property type="match status" value="1"/>
</dbReference>
<comment type="subcellular location">
    <subcellularLocation>
        <location evidence="1">Secreted</location>
    </subcellularLocation>
</comment>
<dbReference type="ExpressionAtlas" id="A0A1D6HLV0">
    <property type="expression patterns" value="baseline"/>
</dbReference>
<keyword evidence="7" id="KW-0611">Plant defense</keyword>
<reference evidence="10" key="4">
    <citation type="submission" date="2021-05" db="UniProtKB">
        <authorList>
            <consortium name="EnsemblPlants"/>
        </authorList>
    </citation>
    <scope>IDENTIFICATION</scope>
    <source>
        <strain evidence="10">cv. B73</strain>
    </source>
</reference>
<reference evidence="10" key="3">
    <citation type="submission" date="2019-07" db="EMBL/GenBank/DDBJ databases">
        <authorList>
            <person name="Seetharam A."/>
            <person name="Woodhouse M."/>
            <person name="Cannon E."/>
        </authorList>
    </citation>
    <scope>NUCLEOTIDE SEQUENCE [LARGE SCALE GENOMIC DNA]</scope>
    <source>
        <strain evidence="10">cv. B73</strain>
    </source>
</reference>
<organism evidence="9">
    <name type="scientific">Zea mays</name>
    <name type="common">Maize</name>
    <dbReference type="NCBI Taxonomy" id="4577"/>
    <lineage>
        <taxon>Eukaryota</taxon>
        <taxon>Viridiplantae</taxon>
        <taxon>Streptophyta</taxon>
        <taxon>Embryophyta</taxon>
        <taxon>Tracheophyta</taxon>
        <taxon>Spermatophyta</taxon>
        <taxon>Magnoliopsida</taxon>
        <taxon>Liliopsida</taxon>
        <taxon>Poales</taxon>
        <taxon>Poaceae</taxon>
        <taxon>PACMAD clade</taxon>
        <taxon>Panicoideae</taxon>
        <taxon>Andropogonodae</taxon>
        <taxon>Andropogoneae</taxon>
        <taxon>Tripsacinae</taxon>
        <taxon>Zea</taxon>
    </lineage>
</organism>
<keyword evidence="11" id="KW-1185">Reference proteome</keyword>
<dbReference type="AlphaFoldDB" id="A0A1D6HLV0"/>
<proteinExistence type="evidence at protein level"/>
<evidence type="ECO:0000256" key="4">
    <source>
        <dbReference type="ARBA" id="ARBA00022529"/>
    </source>
</evidence>
<evidence type="ECO:0000256" key="6">
    <source>
        <dbReference type="ARBA" id="ARBA00022729"/>
    </source>
</evidence>
<accession>A0A1D6HLV0</accession>
<keyword evidence="5" id="KW-0295">Fungicide</keyword>
<evidence type="ECO:0000313" key="11">
    <source>
        <dbReference type="Proteomes" id="UP000007305"/>
    </source>
</evidence>
<dbReference type="GO" id="GO:0050832">
    <property type="term" value="P:defense response to fungus"/>
    <property type="evidence" value="ECO:0007669"/>
    <property type="project" value="UniProtKB-KW"/>
</dbReference>
<keyword evidence="12" id="KW-1267">Proteomics identification</keyword>
<sequence length="308" mass="31947">MRTSRLVFLFAIVPLLLLLASSGLTPTKASSAGCPHPRSMILYPDLPCDPDVCAKSCAKGLNNGNGTCMRPLGCDCEYCVPAATVAKRPAAVSTRLTTTTTTMASAGCPHPRSTILYPDLPCDPDVCAKSCAKGLNNGNGTCMRPIGCDCVFCVPETVAKRPAVSTRLTTTTTTMASAGCPHPRSTILYPDLPCDPDVCAKSCAKGLNNGNGTCVRPIGCDCVFCVPETVAKRPAVSTRLTTTTTTMASAGCPHPRSTILYPDLPCDPDVCAKSCAKGLNNGNGTCVRPIGCDCVFCVPTAGQAARTT</sequence>
<evidence type="ECO:0007829" key="12">
    <source>
        <dbReference type="PeptideAtlas" id="A0A1D6HLV0"/>
    </source>
</evidence>
<evidence type="ECO:0000313" key="10">
    <source>
        <dbReference type="EnsemblPlants" id="Zm00001eb256630_P002"/>
    </source>
</evidence>
<evidence type="ECO:0000256" key="1">
    <source>
        <dbReference type="ARBA" id="ARBA00004613"/>
    </source>
</evidence>
<dbReference type="GeneID" id="100278018"/>
<keyword evidence="3" id="KW-0964">Secreted</keyword>
<dbReference type="InterPro" id="IPR010851">
    <property type="entry name" value="DEFL"/>
</dbReference>
<reference evidence="11" key="1">
    <citation type="journal article" date="2009" name="Science">
        <title>The B73 maize genome: complexity, diversity, and dynamics.</title>
        <authorList>
            <person name="Schnable P.S."/>
            <person name="Ware D."/>
            <person name="Fulton R.S."/>
            <person name="Stein J.C."/>
            <person name="Wei F."/>
            <person name="Pasternak S."/>
            <person name="Liang C."/>
            <person name="Zhang J."/>
            <person name="Fulton L."/>
            <person name="Graves T.A."/>
            <person name="Minx P."/>
            <person name="Reily A.D."/>
            <person name="Courtney L."/>
            <person name="Kruchowski S.S."/>
            <person name="Tomlinson C."/>
            <person name="Strong C."/>
            <person name="Delehaunty K."/>
            <person name="Fronick C."/>
            <person name="Courtney B."/>
            <person name="Rock S.M."/>
            <person name="Belter E."/>
            <person name="Du F."/>
            <person name="Kim K."/>
            <person name="Abbott R.M."/>
            <person name="Cotton M."/>
            <person name="Levy A."/>
            <person name="Marchetto P."/>
            <person name="Ochoa K."/>
            <person name="Jackson S.M."/>
            <person name="Gillam B."/>
            <person name="Chen W."/>
            <person name="Yan L."/>
            <person name="Higginbotham J."/>
            <person name="Cardenas M."/>
            <person name="Waligorski J."/>
            <person name="Applebaum E."/>
            <person name="Phelps L."/>
            <person name="Falcone J."/>
            <person name="Kanchi K."/>
            <person name="Thane T."/>
            <person name="Scimone A."/>
            <person name="Thane N."/>
            <person name="Henke J."/>
            <person name="Wang T."/>
            <person name="Ruppert J."/>
            <person name="Shah N."/>
            <person name="Rotter K."/>
            <person name="Hodges J."/>
            <person name="Ingenthron E."/>
            <person name="Cordes M."/>
            <person name="Kohlberg S."/>
            <person name="Sgro J."/>
            <person name="Delgado B."/>
            <person name="Mead K."/>
            <person name="Chinwalla A."/>
            <person name="Leonard S."/>
            <person name="Crouse K."/>
            <person name="Collura K."/>
            <person name="Kudrna D."/>
            <person name="Currie J."/>
            <person name="He R."/>
            <person name="Angelova A."/>
            <person name="Rajasekar S."/>
            <person name="Mueller T."/>
            <person name="Lomeli R."/>
            <person name="Scara G."/>
            <person name="Ko A."/>
            <person name="Delaney K."/>
            <person name="Wissotski M."/>
            <person name="Lopez G."/>
            <person name="Campos D."/>
            <person name="Braidotti M."/>
            <person name="Ashley E."/>
            <person name="Golser W."/>
            <person name="Kim H."/>
            <person name="Lee S."/>
            <person name="Lin J."/>
            <person name="Dujmic Z."/>
            <person name="Kim W."/>
            <person name="Talag J."/>
            <person name="Zuccolo A."/>
            <person name="Fan C."/>
            <person name="Sebastian A."/>
            <person name="Kramer M."/>
            <person name="Spiegel L."/>
            <person name="Nascimento L."/>
            <person name="Zutavern T."/>
            <person name="Miller B."/>
            <person name="Ambroise C."/>
            <person name="Muller S."/>
            <person name="Spooner W."/>
            <person name="Narechania A."/>
            <person name="Ren L."/>
            <person name="Wei S."/>
            <person name="Kumari S."/>
            <person name="Faga B."/>
            <person name="Levy M.J."/>
            <person name="McMahan L."/>
            <person name="Van Buren P."/>
            <person name="Vaughn M.W."/>
            <person name="Ying K."/>
            <person name="Yeh C.-T."/>
            <person name="Emrich S.J."/>
            <person name="Jia Y."/>
            <person name="Kalyanaraman A."/>
            <person name="Hsia A.-P."/>
            <person name="Barbazuk W.B."/>
            <person name="Baucom R.S."/>
            <person name="Brutnell T.P."/>
            <person name="Carpita N.C."/>
            <person name="Chaparro C."/>
            <person name="Chia J.-M."/>
            <person name="Deragon J.-M."/>
            <person name="Estill J.C."/>
            <person name="Fu Y."/>
            <person name="Jeddeloh J.A."/>
            <person name="Han Y."/>
            <person name="Lee H."/>
            <person name="Li P."/>
            <person name="Lisch D.R."/>
            <person name="Liu S."/>
            <person name="Liu Z."/>
            <person name="Nagel D.H."/>
            <person name="McCann M.C."/>
            <person name="SanMiguel P."/>
            <person name="Myers A.M."/>
            <person name="Nettleton D."/>
            <person name="Nguyen J."/>
            <person name="Penning B.W."/>
            <person name="Ponnala L."/>
            <person name="Schneider K.L."/>
            <person name="Schwartz D.C."/>
            <person name="Sharma A."/>
            <person name="Soderlund C."/>
            <person name="Springer N.M."/>
            <person name="Sun Q."/>
            <person name="Wang H."/>
            <person name="Waterman M."/>
            <person name="Westerman R."/>
            <person name="Wolfgruber T.K."/>
            <person name="Yang L."/>
            <person name="Yu Y."/>
            <person name="Zhang L."/>
            <person name="Zhou S."/>
            <person name="Zhu Q."/>
            <person name="Bennetzen J.L."/>
            <person name="Dawe R.K."/>
            <person name="Jiang J."/>
            <person name="Jiang N."/>
            <person name="Presting G.G."/>
            <person name="Wessler S.R."/>
            <person name="Aluru S."/>
            <person name="Martienssen R.A."/>
            <person name="Clifton S.W."/>
            <person name="McCombie W.R."/>
            <person name="Wing R.A."/>
            <person name="Wilson R.K."/>
        </authorList>
    </citation>
    <scope>NUCLEOTIDE SEQUENCE [LARGE SCALE GENOMIC DNA]</scope>
    <source>
        <strain evidence="11">cv. B73</strain>
    </source>
</reference>
<dbReference type="RefSeq" id="NP_001352950.1">
    <property type="nucleotide sequence ID" value="NM_001366021.1"/>
</dbReference>
<feature type="signal peptide" evidence="8">
    <location>
        <begin position="1"/>
        <end position="29"/>
    </location>
</feature>
<dbReference type="GO" id="GO:0005576">
    <property type="term" value="C:extracellular region"/>
    <property type="evidence" value="ECO:0007669"/>
    <property type="project" value="UniProtKB-SubCell"/>
</dbReference>
<evidence type="ECO:0000256" key="2">
    <source>
        <dbReference type="ARBA" id="ARBA00006722"/>
    </source>
</evidence>
<evidence type="ECO:0000256" key="3">
    <source>
        <dbReference type="ARBA" id="ARBA00022525"/>
    </source>
</evidence>
<comment type="similarity">
    <text evidence="2">Belongs to the DEFL family.</text>
</comment>
<reference evidence="9" key="2">
    <citation type="submission" date="2015-12" db="EMBL/GenBank/DDBJ databases">
        <title>Update maize B73 reference genome by single molecule sequencing technologies.</title>
        <authorList>
            <consortium name="Maize Genome Sequencing Project"/>
            <person name="Ware D."/>
        </authorList>
    </citation>
    <scope>NUCLEOTIDE SEQUENCE</scope>
    <source>
        <tissue evidence="9">Seedling</tissue>
    </source>
</reference>